<keyword evidence="4" id="KW-0560">Oxidoreductase</keyword>
<proteinExistence type="predicted"/>
<protein>
    <submittedName>
        <fullName evidence="4">Pyridoxamine 5'-phosphate oxidase</fullName>
        <ecNumber evidence="4">1.4.3.5</ecNumber>
    </submittedName>
</protein>
<dbReference type="Pfam" id="PF10615">
    <property type="entry name" value="DUF2470"/>
    <property type="match status" value="1"/>
</dbReference>
<organism evidence="4 5">
    <name type="scientific">Skeletonema marinoi</name>
    <dbReference type="NCBI Taxonomy" id="267567"/>
    <lineage>
        <taxon>Eukaryota</taxon>
        <taxon>Sar</taxon>
        <taxon>Stramenopiles</taxon>
        <taxon>Ochrophyta</taxon>
        <taxon>Bacillariophyta</taxon>
        <taxon>Coscinodiscophyceae</taxon>
        <taxon>Thalassiosirophycidae</taxon>
        <taxon>Thalassiosirales</taxon>
        <taxon>Skeletonemataceae</taxon>
        <taxon>Skeletonema</taxon>
        <taxon>Skeletonema marinoi-dohrnii complex</taxon>
    </lineage>
</organism>
<dbReference type="PANTHER" id="PTHR13343:SF24">
    <property type="entry name" value="OS07G0573800 PROTEIN"/>
    <property type="match status" value="1"/>
</dbReference>
<name>A0AAD8XW76_9STRA</name>
<dbReference type="Gene3D" id="3.20.180.10">
    <property type="entry name" value="PNP-oxidase-like"/>
    <property type="match status" value="1"/>
</dbReference>
<evidence type="ECO:0000259" key="2">
    <source>
        <dbReference type="Pfam" id="PF10615"/>
    </source>
</evidence>
<dbReference type="GO" id="GO:0005737">
    <property type="term" value="C:cytoplasm"/>
    <property type="evidence" value="ECO:0007669"/>
    <property type="project" value="UniProtKB-ARBA"/>
</dbReference>
<dbReference type="InterPro" id="IPR055343">
    <property type="entry name" value="CREG_beta-barrel"/>
</dbReference>
<evidence type="ECO:0000259" key="3">
    <source>
        <dbReference type="Pfam" id="PF13883"/>
    </source>
</evidence>
<dbReference type="Gene3D" id="2.30.110.10">
    <property type="entry name" value="Electron Transport, Fmn-binding Protein, Chain A"/>
    <property type="match status" value="1"/>
</dbReference>
<evidence type="ECO:0000313" key="4">
    <source>
        <dbReference type="EMBL" id="KAK1734837.1"/>
    </source>
</evidence>
<gene>
    <name evidence="4" type="ORF">QTG54_014710</name>
</gene>
<feature type="signal peptide" evidence="1">
    <location>
        <begin position="1"/>
        <end position="18"/>
    </location>
</feature>
<dbReference type="Pfam" id="PF13883">
    <property type="entry name" value="CREG_beta-barrel"/>
    <property type="match status" value="1"/>
</dbReference>
<feature type="domain" description="DUF2470" evidence="2">
    <location>
        <begin position="231"/>
        <end position="310"/>
    </location>
</feature>
<dbReference type="SUPFAM" id="SSF50475">
    <property type="entry name" value="FMN-binding split barrel"/>
    <property type="match status" value="1"/>
</dbReference>
<dbReference type="InterPro" id="IPR037119">
    <property type="entry name" value="Haem_oxidase_HugZ-like_sf"/>
</dbReference>
<evidence type="ECO:0000313" key="5">
    <source>
        <dbReference type="Proteomes" id="UP001224775"/>
    </source>
</evidence>
<dbReference type="Proteomes" id="UP001224775">
    <property type="component" value="Unassembled WGS sequence"/>
</dbReference>
<comment type="caution">
    <text evidence="4">The sequence shown here is derived from an EMBL/GenBank/DDBJ whole genome shotgun (WGS) entry which is preliminary data.</text>
</comment>
<evidence type="ECO:0000256" key="1">
    <source>
        <dbReference type="SAM" id="SignalP"/>
    </source>
</evidence>
<dbReference type="InterPro" id="IPR019595">
    <property type="entry name" value="DUF2470"/>
</dbReference>
<accession>A0AAD8XW76</accession>
<dbReference type="GO" id="GO:0004733">
    <property type="term" value="F:pyridoxamine phosphate oxidase activity"/>
    <property type="evidence" value="ECO:0007669"/>
    <property type="project" value="UniProtKB-EC"/>
</dbReference>
<dbReference type="InterPro" id="IPR012349">
    <property type="entry name" value="Split_barrel_FMN-bd"/>
</dbReference>
<feature type="domain" description="CREG-like beta-barrel" evidence="3">
    <location>
        <begin position="78"/>
        <end position="218"/>
    </location>
</feature>
<keyword evidence="1" id="KW-0732">Signal</keyword>
<dbReference type="PANTHER" id="PTHR13343">
    <property type="entry name" value="CREG1 PROTEIN"/>
    <property type="match status" value="1"/>
</dbReference>
<dbReference type="EMBL" id="JATAAI010000037">
    <property type="protein sequence ID" value="KAK1734837.1"/>
    <property type="molecule type" value="Genomic_DNA"/>
</dbReference>
<dbReference type="EC" id="1.4.3.5" evidence="4"/>
<keyword evidence="5" id="KW-1185">Reference proteome</keyword>
<reference evidence="4" key="1">
    <citation type="submission" date="2023-06" db="EMBL/GenBank/DDBJ databases">
        <title>Survivors Of The Sea: Transcriptome response of Skeletonema marinoi to long-term dormancy.</title>
        <authorList>
            <person name="Pinder M.I.M."/>
            <person name="Kourtchenko O."/>
            <person name="Robertson E.K."/>
            <person name="Larsson T."/>
            <person name="Maumus F."/>
            <person name="Osuna-Cruz C.M."/>
            <person name="Vancaester E."/>
            <person name="Stenow R."/>
            <person name="Vandepoele K."/>
            <person name="Ploug H."/>
            <person name="Bruchert V."/>
            <person name="Godhe A."/>
            <person name="Topel M."/>
        </authorList>
    </citation>
    <scope>NUCLEOTIDE SEQUENCE</scope>
    <source>
        <strain evidence="4">R05AC</strain>
    </source>
</reference>
<dbReference type="AlphaFoldDB" id="A0AAD8XW76"/>
<feature type="chain" id="PRO_5042097235" evidence="1">
    <location>
        <begin position="19"/>
        <end position="329"/>
    </location>
</feature>
<sequence>MKYLTALTSILAFGNVAAFAPSGASRHASTQLYNKPAGHDVRSDGVAKEMDPEELKIQTALAEHQQNAPKLGFPTDVRTLVQYNHGFAVMSTISKSNPGFPGGSVVGFAPDELGRPIFIFSGMSSHTQDLLADPKCSLTIASKEFKGAADGRVNLMGEVTLLKQDEKEAAKAAYLAKHPGAFWVDFGDFNWFRMDEIVSVRFVGGFARAGSVTPEEYAEAKPDPVSAFGPAIASHMNDDHMSSTIAMVAHAIPGLEVSEAVITSVDSLGMYVKCTRTPRASDQPQQFKIRLPFPRKIEDRKDVKNVIVEMTRAAAASAATEPAAAATED</sequence>